<dbReference type="EMBL" id="JAACNH010000008">
    <property type="protein sequence ID" value="KAG8434097.1"/>
    <property type="molecule type" value="Genomic_DNA"/>
</dbReference>
<protein>
    <submittedName>
        <fullName evidence="1">Uncharacterized protein</fullName>
    </submittedName>
</protein>
<reference evidence="1" key="1">
    <citation type="thesis" date="2020" institute="ProQuest LLC" country="789 East Eisenhower Parkway, Ann Arbor, MI, USA">
        <title>Comparative Genomics and Chromosome Evolution.</title>
        <authorList>
            <person name="Mudd A.B."/>
        </authorList>
    </citation>
    <scope>NUCLEOTIDE SEQUENCE</scope>
    <source>
        <strain evidence="1">Female2</strain>
        <tissue evidence="1">Blood</tissue>
    </source>
</reference>
<comment type="caution">
    <text evidence="1">The sequence shown here is derived from an EMBL/GenBank/DDBJ whole genome shotgun (WGS) entry which is preliminary data.</text>
</comment>
<accession>A0A8T2IR92</accession>
<sequence length="92" mass="10751">MMTRKFPENIQQSDRGGHVIIITPHARVHQMVVRNRPEFGLPVTCLVFSNGTCGLHMQRFGIVNPLMKRCKELLLGRIRVNYIDQDYYDYES</sequence>
<evidence type="ECO:0000313" key="2">
    <source>
        <dbReference type="Proteomes" id="UP000812440"/>
    </source>
</evidence>
<dbReference type="Proteomes" id="UP000812440">
    <property type="component" value="Chromosome 7"/>
</dbReference>
<name>A0A8T2IR92_9PIPI</name>
<evidence type="ECO:0000313" key="1">
    <source>
        <dbReference type="EMBL" id="KAG8434097.1"/>
    </source>
</evidence>
<gene>
    <name evidence="1" type="ORF">GDO86_012463</name>
</gene>
<dbReference type="AlphaFoldDB" id="A0A8T2IR92"/>
<proteinExistence type="predicted"/>
<organism evidence="1 2">
    <name type="scientific">Hymenochirus boettgeri</name>
    <name type="common">Congo dwarf clawed frog</name>
    <dbReference type="NCBI Taxonomy" id="247094"/>
    <lineage>
        <taxon>Eukaryota</taxon>
        <taxon>Metazoa</taxon>
        <taxon>Chordata</taxon>
        <taxon>Craniata</taxon>
        <taxon>Vertebrata</taxon>
        <taxon>Euteleostomi</taxon>
        <taxon>Amphibia</taxon>
        <taxon>Batrachia</taxon>
        <taxon>Anura</taxon>
        <taxon>Pipoidea</taxon>
        <taxon>Pipidae</taxon>
        <taxon>Pipinae</taxon>
        <taxon>Hymenochirus</taxon>
    </lineage>
</organism>
<keyword evidence="2" id="KW-1185">Reference proteome</keyword>